<comment type="caution">
    <text evidence="1">The sequence shown here is derived from an EMBL/GenBank/DDBJ whole genome shotgun (WGS) entry which is preliminary data.</text>
</comment>
<organism evidence="1 2">
    <name type="scientific">Chryseobacterium geocarposphaerae</name>
    <dbReference type="NCBI Taxonomy" id="1416776"/>
    <lineage>
        <taxon>Bacteria</taxon>
        <taxon>Pseudomonadati</taxon>
        <taxon>Bacteroidota</taxon>
        <taxon>Flavobacteriia</taxon>
        <taxon>Flavobacteriales</taxon>
        <taxon>Weeksellaceae</taxon>
        <taxon>Chryseobacterium group</taxon>
        <taxon>Chryseobacterium</taxon>
    </lineage>
</organism>
<accession>A0A2M9C8C7</accession>
<reference evidence="1 2" key="1">
    <citation type="submission" date="2017-11" db="EMBL/GenBank/DDBJ databases">
        <title>Genomic Encyclopedia of Archaeal and Bacterial Type Strains, Phase II (KMG-II): From Individual Species to Whole Genera.</title>
        <authorList>
            <person name="Goeker M."/>
        </authorList>
    </citation>
    <scope>NUCLEOTIDE SEQUENCE [LARGE SCALE GENOMIC DNA]</scope>
    <source>
        <strain evidence="1 2">DSM 27617</strain>
    </source>
</reference>
<evidence type="ECO:0000313" key="1">
    <source>
        <dbReference type="EMBL" id="PJJ67098.1"/>
    </source>
</evidence>
<dbReference type="Proteomes" id="UP000228740">
    <property type="component" value="Unassembled WGS sequence"/>
</dbReference>
<evidence type="ECO:0000313" key="2">
    <source>
        <dbReference type="Proteomes" id="UP000228740"/>
    </source>
</evidence>
<gene>
    <name evidence="1" type="ORF">CLV73_1095</name>
</gene>
<proteinExistence type="predicted"/>
<sequence>MKSAAIVFWERFLHFCSKTFNEMKILYFFVLVFCISCSVNNTDGNCFIEKEEKSVYVEQKPYTVKEILNKKPDYLQIVDLKDYRSFKKDSTESKGGFSEERWKAKKEEYNVFSEKFPDHFSYSAKQQVGNVLYALGSNALGFWLMKIENDKPSAYFLGLSFSHYYINKIQETPIIKDGFLQFEGSLVKIIKVPGLPGYDDYSAMEDGKLFRIKLDDLMKDSDQDGYNDIFEETFALNPNNKDTDGDGINDFEDMNPLFKSEKNKFSELYASLLPSYSEDDDLKKLHYTFEVYESDCDYFHQINPEIRVLFIPEKDQKKTYYTRITDVTENHISKMKRANYDSNRVYISESGSSHKNDYVAEYKDGKWTLEIVGGYII</sequence>
<name>A0A2M9C8C7_9FLAO</name>
<protein>
    <submittedName>
        <fullName evidence="1">Uncharacterized protein</fullName>
    </submittedName>
</protein>
<keyword evidence="2" id="KW-1185">Reference proteome</keyword>
<dbReference type="AlphaFoldDB" id="A0A2M9C8C7"/>
<dbReference type="EMBL" id="PGFD01000001">
    <property type="protein sequence ID" value="PJJ67098.1"/>
    <property type="molecule type" value="Genomic_DNA"/>
</dbReference>